<comment type="caution">
    <text evidence="2">The sequence shown here is derived from an EMBL/GenBank/DDBJ whole genome shotgun (WGS) entry which is preliminary data.</text>
</comment>
<feature type="transmembrane region" description="Helical" evidence="1">
    <location>
        <begin position="114"/>
        <end position="135"/>
    </location>
</feature>
<keyword evidence="3" id="KW-1185">Reference proteome</keyword>
<reference evidence="2 3" key="1">
    <citation type="submission" date="2024-02" db="EMBL/GenBank/DDBJ databases">
        <title>Haloferula sargassicola NBRC 104335.</title>
        <authorList>
            <person name="Ichikawa N."/>
            <person name="Katano-Makiyama Y."/>
            <person name="Hidaka K."/>
        </authorList>
    </citation>
    <scope>NUCLEOTIDE SEQUENCE [LARGE SCALE GENOMIC DNA]</scope>
    <source>
        <strain evidence="2 3">NBRC 104335</strain>
    </source>
</reference>
<evidence type="ECO:0000256" key="1">
    <source>
        <dbReference type="SAM" id="Phobius"/>
    </source>
</evidence>
<name>A0ABP9ULX6_9BACT</name>
<protein>
    <submittedName>
        <fullName evidence="2">Uncharacterized protein</fullName>
    </submittedName>
</protein>
<proteinExistence type="predicted"/>
<organism evidence="2 3">
    <name type="scientific">Haloferula sargassicola</name>
    <dbReference type="NCBI Taxonomy" id="490096"/>
    <lineage>
        <taxon>Bacteria</taxon>
        <taxon>Pseudomonadati</taxon>
        <taxon>Verrucomicrobiota</taxon>
        <taxon>Verrucomicrobiia</taxon>
        <taxon>Verrucomicrobiales</taxon>
        <taxon>Verrucomicrobiaceae</taxon>
        <taxon>Haloferula</taxon>
    </lineage>
</organism>
<dbReference type="Proteomes" id="UP001476282">
    <property type="component" value="Unassembled WGS sequence"/>
</dbReference>
<keyword evidence="1" id="KW-1133">Transmembrane helix</keyword>
<sequence>MILPDTLAPLPVAEDAGKREIETEFVAESVVRQLLVGPMSVLPQHPAEEMADFAGRSDLGEKAPFRIRRDLKLEPAILEAGTHPAFAASERRAAAPRPRGPQVQKADRTSVKGLAIVLGSGIAAAVLMTAVWISAMPSDPEPTLQAPAVRIDRAAAAGGESDELLLVRSQWETDTP</sequence>
<dbReference type="RefSeq" id="WP_353566543.1">
    <property type="nucleotide sequence ID" value="NZ_BAABRI010000008.1"/>
</dbReference>
<evidence type="ECO:0000313" key="2">
    <source>
        <dbReference type="EMBL" id="GAA5482397.1"/>
    </source>
</evidence>
<evidence type="ECO:0000313" key="3">
    <source>
        <dbReference type="Proteomes" id="UP001476282"/>
    </source>
</evidence>
<accession>A0ABP9ULX6</accession>
<keyword evidence="1" id="KW-0812">Transmembrane</keyword>
<keyword evidence="1" id="KW-0472">Membrane</keyword>
<gene>
    <name evidence="2" type="ORF">Hsar01_01616</name>
</gene>
<dbReference type="EMBL" id="BAABRI010000008">
    <property type="protein sequence ID" value="GAA5482397.1"/>
    <property type="molecule type" value="Genomic_DNA"/>
</dbReference>